<dbReference type="EMBL" id="SMOL01000143">
    <property type="protein sequence ID" value="KAB2631321.1"/>
    <property type="molecule type" value="Genomic_DNA"/>
</dbReference>
<feature type="transmembrane region" description="Helical" evidence="1">
    <location>
        <begin position="46"/>
        <end position="68"/>
    </location>
</feature>
<dbReference type="Proteomes" id="UP000327157">
    <property type="component" value="Chromosome 12"/>
</dbReference>
<keyword evidence="1" id="KW-1133">Transmembrane helix</keyword>
<keyword evidence="1" id="KW-0472">Membrane</keyword>
<reference evidence="2 3" key="3">
    <citation type="submission" date="2019-11" db="EMBL/GenBank/DDBJ databases">
        <title>A de novo genome assembly of a pear dwarfing rootstock.</title>
        <authorList>
            <person name="Wang F."/>
            <person name="Wang J."/>
            <person name="Li S."/>
            <person name="Zhang Y."/>
            <person name="Fang M."/>
            <person name="Ma L."/>
            <person name="Zhao Y."/>
            <person name="Jiang S."/>
        </authorList>
    </citation>
    <scope>NUCLEOTIDE SEQUENCE [LARGE SCALE GENOMIC DNA]</scope>
    <source>
        <strain evidence="2">S2</strain>
        <tissue evidence="2">Leaf</tissue>
    </source>
</reference>
<proteinExistence type="predicted"/>
<accession>A0A5N5HYR0</accession>
<dbReference type="AlphaFoldDB" id="A0A5N5HYR0"/>
<protein>
    <submittedName>
        <fullName evidence="2">Uncharacterized protein</fullName>
    </submittedName>
</protein>
<name>A0A5N5HYR0_9ROSA</name>
<sequence>MCGTASSAYPLSSNMLRTASYRSMNRNSFLIICSGFKFSLTATSKITSNTICKSIHMLLMSILIAILVRKKNLDLTSLRP</sequence>
<organism evidence="2 3">
    <name type="scientific">Pyrus ussuriensis x Pyrus communis</name>
    <dbReference type="NCBI Taxonomy" id="2448454"/>
    <lineage>
        <taxon>Eukaryota</taxon>
        <taxon>Viridiplantae</taxon>
        <taxon>Streptophyta</taxon>
        <taxon>Embryophyta</taxon>
        <taxon>Tracheophyta</taxon>
        <taxon>Spermatophyta</taxon>
        <taxon>Magnoliopsida</taxon>
        <taxon>eudicotyledons</taxon>
        <taxon>Gunneridae</taxon>
        <taxon>Pentapetalae</taxon>
        <taxon>rosids</taxon>
        <taxon>fabids</taxon>
        <taxon>Rosales</taxon>
        <taxon>Rosaceae</taxon>
        <taxon>Amygdaloideae</taxon>
        <taxon>Maleae</taxon>
        <taxon>Pyrus</taxon>
    </lineage>
</organism>
<gene>
    <name evidence="2" type="ORF">D8674_008840</name>
</gene>
<evidence type="ECO:0000256" key="1">
    <source>
        <dbReference type="SAM" id="Phobius"/>
    </source>
</evidence>
<comment type="caution">
    <text evidence="2">The sequence shown here is derived from an EMBL/GenBank/DDBJ whole genome shotgun (WGS) entry which is preliminary data.</text>
</comment>
<keyword evidence="3" id="KW-1185">Reference proteome</keyword>
<reference evidence="2 3" key="1">
    <citation type="submission" date="2019-09" db="EMBL/GenBank/DDBJ databases">
        <authorList>
            <person name="Ou C."/>
        </authorList>
    </citation>
    <scope>NUCLEOTIDE SEQUENCE [LARGE SCALE GENOMIC DNA]</scope>
    <source>
        <strain evidence="2">S2</strain>
        <tissue evidence="2">Leaf</tissue>
    </source>
</reference>
<evidence type="ECO:0000313" key="2">
    <source>
        <dbReference type="EMBL" id="KAB2631321.1"/>
    </source>
</evidence>
<reference evidence="3" key="2">
    <citation type="submission" date="2019-10" db="EMBL/GenBank/DDBJ databases">
        <title>A de novo genome assembly of a pear dwarfing rootstock.</title>
        <authorList>
            <person name="Wang F."/>
            <person name="Wang J."/>
            <person name="Li S."/>
            <person name="Zhang Y."/>
            <person name="Fang M."/>
            <person name="Ma L."/>
            <person name="Zhao Y."/>
            <person name="Jiang S."/>
        </authorList>
    </citation>
    <scope>NUCLEOTIDE SEQUENCE [LARGE SCALE GENOMIC DNA]</scope>
</reference>
<keyword evidence="1" id="KW-0812">Transmembrane</keyword>
<evidence type="ECO:0000313" key="3">
    <source>
        <dbReference type="Proteomes" id="UP000327157"/>
    </source>
</evidence>